<reference evidence="1" key="1">
    <citation type="journal article" date="2022" name="Int. J. Mol. Sci.">
        <title>Draft Genome of Tanacetum Coccineum: Genomic Comparison of Closely Related Tanacetum-Family Plants.</title>
        <authorList>
            <person name="Yamashiro T."/>
            <person name="Shiraishi A."/>
            <person name="Nakayama K."/>
            <person name="Satake H."/>
        </authorList>
    </citation>
    <scope>NUCLEOTIDE SEQUENCE</scope>
</reference>
<name>A0ABQ4YVE3_9ASTR</name>
<sequence length="249" mass="28396">MLTKRPNLATHDLHKTALGSSNPWNLKQAKLSQPTLYDGHALLNPTHTFVKVHDSEDSLVHAEVSRTKMSERLGTIKPINYAELNALYSHFVPQKELSREQVYWLPAEELATQKSNPPKPVTPFVRTRPAKSQISTCLQGLNSWIPAFAHNKSYFLLKDVKQLVQKLDENIVTEVTEYMRIFDELDTEYERCVLANKNLKIERKNLLIQNDCLIANSLEKDICSIVLASDIVVPPSSNCLCEELRSKMR</sequence>
<dbReference type="Proteomes" id="UP001151760">
    <property type="component" value="Unassembled WGS sequence"/>
</dbReference>
<proteinExistence type="predicted"/>
<organism evidence="1 2">
    <name type="scientific">Tanacetum coccineum</name>
    <dbReference type="NCBI Taxonomy" id="301880"/>
    <lineage>
        <taxon>Eukaryota</taxon>
        <taxon>Viridiplantae</taxon>
        <taxon>Streptophyta</taxon>
        <taxon>Embryophyta</taxon>
        <taxon>Tracheophyta</taxon>
        <taxon>Spermatophyta</taxon>
        <taxon>Magnoliopsida</taxon>
        <taxon>eudicotyledons</taxon>
        <taxon>Gunneridae</taxon>
        <taxon>Pentapetalae</taxon>
        <taxon>asterids</taxon>
        <taxon>campanulids</taxon>
        <taxon>Asterales</taxon>
        <taxon>Asteraceae</taxon>
        <taxon>Asteroideae</taxon>
        <taxon>Anthemideae</taxon>
        <taxon>Anthemidinae</taxon>
        <taxon>Tanacetum</taxon>
    </lineage>
</organism>
<keyword evidence="2" id="KW-1185">Reference proteome</keyword>
<evidence type="ECO:0000313" key="1">
    <source>
        <dbReference type="EMBL" id="GJS80950.1"/>
    </source>
</evidence>
<accession>A0ABQ4YVE3</accession>
<protein>
    <submittedName>
        <fullName evidence="1">Uncharacterized protein</fullName>
    </submittedName>
</protein>
<dbReference type="EMBL" id="BQNB010010710">
    <property type="protein sequence ID" value="GJS80950.1"/>
    <property type="molecule type" value="Genomic_DNA"/>
</dbReference>
<comment type="caution">
    <text evidence="1">The sequence shown here is derived from an EMBL/GenBank/DDBJ whole genome shotgun (WGS) entry which is preliminary data.</text>
</comment>
<gene>
    <name evidence="1" type="ORF">Tco_0747491</name>
</gene>
<evidence type="ECO:0000313" key="2">
    <source>
        <dbReference type="Proteomes" id="UP001151760"/>
    </source>
</evidence>
<reference evidence="1" key="2">
    <citation type="submission" date="2022-01" db="EMBL/GenBank/DDBJ databases">
        <authorList>
            <person name="Yamashiro T."/>
            <person name="Shiraishi A."/>
            <person name="Satake H."/>
            <person name="Nakayama K."/>
        </authorList>
    </citation>
    <scope>NUCLEOTIDE SEQUENCE</scope>
</reference>